<dbReference type="AlphaFoldDB" id="A0A6J5FN44"/>
<dbReference type="RefSeq" id="WP_175158498.1">
    <property type="nucleotide sequence ID" value="NZ_CADIKI010000003.1"/>
</dbReference>
<organism evidence="1 2">
    <name type="scientific">Paraburkholderia fynbosensis</name>
    <dbReference type="NCBI Taxonomy" id="1200993"/>
    <lineage>
        <taxon>Bacteria</taxon>
        <taxon>Pseudomonadati</taxon>
        <taxon>Pseudomonadota</taxon>
        <taxon>Betaproteobacteria</taxon>
        <taxon>Burkholderiales</taxon>
        <taxon>Burkholderiaceae</taxon>
        <taxon>Paraburkholderia</taxon>
    </lineage>
</organism>
<evidence type="ECO:0000313" key="2">
    <source>
        <dbReference type="Proteomes" id="UP000494252"/>
    </source>
</evidence>
<dbReference type="Proteomes" id="UP000494252">
    <property type="component" value="Unassembled WGS sequence"/>
</dbReference>
<keyword evidence="2" id="KW-1185">Reference proteome</keyword>
<reference evidence="1 2" key="1">
    <citation type="submission" date="2020-04" db="EMBL/GenBank/DDBJ databases">
        <authorList>
            <person name="De Canck E."/>
        </authorList>
    </citation>
    <scope>NUCLEOTIDE SEQUENCE [LARGE SCALE GENOMIC DNA]</scope>
    <source>
        <strain evidence="1 2">LMG 27177</strain>
    </source>
</reference>
<evidence type="ECO:0000313" key="1">
    <source>
        <dbReference type="EMBL" id="CAB3782036.1"/>
    </source>
</evidence>
<dbReference type="EMBL" id="CADIKI010000003">
    <property type="protein sequence ID" value="CAB3782036.1"/>
    <property type="molecule type" value="Genomic_DNA"/>
</dbReference>
<accession>A0A6J5FN44</accession>
<name>A0A6J5FN44_9BURK</name>
<proteinExistence type="predicted"/>
<protein>
    <submittedName>
        <fullName evidence="1">Uncharacterized protein</fullName>
    </submittedName>
</protein>
<sequence>MSALDDIIARDSAPQGLSQLDAIIARDAHRQNAVSALSSQAAASPKVTAPAAASIATVAVSPDDALAQDLTAGGASPYAWDEMRQIGSGAWHGVSSLVNNAANLVEKGVAGGANFIPGMNGSAIGNWLTNTANDDVAAQSAADQRFKQTASPGEQASAIVAPLLMPMGSVAKVGSAVKGGVSALPMMSGAVGRVVGTGLGNAATGAVSTAGADVDANQPYWSQIGRNLLAGGVVGAALPAVFSGTKSVGTNLYDAARPIFNPAAYVGKGLAASLGDDAATVAAQIRTAPIYLPGSMPTTAQAAPNPTLVATEKASANGVPGFKIAMEERANANNQARWDALGGVAQTPQALRAAVQARDQAAGPLYDAARFGMYDVDPDLEALMRRPAMQQALQRGTSIASNEGNAGFLNAITPIAPTTANVPTGGVGFNGAPLMQQIRTSPGTRGQPARITGDVLHYLKLGMDDLQASARENTRLGPQERRAINQAQGDFLDWLDNASPDYAVARATYAGMSPPINSMQAGQEIAGRLGGAGRPLNSSGTPLMTAPGYAVALSQALRNQEFGIESGAQQTLENIGRDLQRSTVSNSIRAGSGSDTAYNLQANGWLARKLYGADFQGGTVGKLLGTAVQAGGAAGGAALFGPTGAGVGSAIGSGIGSLFNGARVNSRLNRHLGELLLNPHALLPYLHAGSTLPAQVRNQALGQALLRNIYPAAAGAVARSGLINSN</sequence>
<gene>
    <name evidence="1" type="ORF">LMG27177_01150</name>
</gene>